<name>A0A9W8YC34_9PLEO</name>
<dbReference type="Gene3D" id="3.40.50.1110">
    <property type="entry name" value="SGNH hydrolase"/>
    <property type="match status" value="1"/>
</dbReference>
<reference evidence="3" key="1">
    <citation type="submission" date="2022-10" db="EMBL/GenBank/DDBJ databases">
        <title>Tapping the CABI collections for fungal endophytes: first genome assemblies for Collariella, Neodidymelliopsis, Ascochyta clinopodiicola, Didymella pomorum, Didymosphaeria variabile, Neocosmospora piperis and Neocucurbitaria cava.</title>
        <authorList>
            <person name="Hill R."/>
        </authorList>
    </citation>
    <scope>NUCLEOTIDE SEQUENCE</scope>
    <source>
        <strain evidence="3">IMI 356814</strain>
    </source>
</reference>
<accession>A0A9W8YC34</accession>
<dbReference type="PANTHER" id="PTHR45648">
    <property type="entry name" value="GDSL LIPASE/ACYLHYDROLASE FAMILY PROTEIN (AFU_ORTHOLOGUE AFUA_4G14700)"/>
    <property type="match status" value="1"/>
</dbReference>
<evidence type="ECO:0000256" key="2">
    <source>
        <dbReference type="SAM" id="Phobius"/>
    </source>
</evidence>
<dbReference type="EMBL" id="JAPEUY010000007">
    <property type="protein sequence ID" value="KAJ4371528.1"/>
    <property type="molecule type" value="Genomic_DNA"/>
</dbReference>
<dbReference type="PANTHER" id="PTHR45648:SF22">
    <property type="entry name" value="GDSL LIPASE_ACYLHYDROLASE FAMILY PROTEIN (AFU_ORTHOLOGUE AFUA_4G14700)"/>
    <property type="match status" value="1"/>
</dbReference>
<dbReference type="Proteomes" id="UP001140560">
    <property type="component" value="Unassembled WGS sequence"/>
</dbReference>
<feature type="transmembrane region" description="Helical" evidence="2">
    <location>
        <begin position="14"/>
        <end position="43"/>
    </location>
</feature>
<protein>
    <submittedName>
        <fullName evidence="3">Uncharacterized protein</fullName>
    </submittedName>
</protein>
<evidence type="ECO:0000313" key="3">
    <source>
        <dbReference type="EMBL" id="KAJ4371528.1"/>
    </source>
</evidence>
<dbReference type="Pfam" id="PF00657">
    <property type="entry name" value="Lipase_GDSL"/>
    <property type="match status" value="1"/>
</dbReference>
<keyword evidence="2" id="KW-1133">Transmembrane helix</keyword>
<dbReference type="InterPro" id="IPR036514">
    <property type="entry name" value="SGNH_hydro_sf"/>
</dbReference>
<sequence>MAPIPTAVQEVLDLFWFVFFCCFNVMVKSIALALSLATFSFAAPLQANTSSWSGWKNVKHFFVFGWTSSNGPNWVGFLTTTYNASALLTYNLAYGGATVDSTLVAPYASTVLSMKDQVTTEFLPTYGSASNSTSAAAVPWTPSSSLFAFFIGINDVGNSWWLNNSTLYDAIFAEYASLLDDVYATGARNFLFLSTPPVNLAPLTLSKNDSGYATENEGIVILDWNKRLSSMVAELKERKEGVTAFVHDTWGVFNAVIEDPKAFEQTAGYKNVTAYCAAYAK</sequence>
<organism evidence="3 4">
    <name type="scientific">Neocucurbitaria cava</name>
    <dbReference type="NCBI Taxonomy" id="798079"/>
    <lineage>
        <taxon>Eukaryota</taxon>
        <taxon>Fungi</taxon>
        <taxon>Dikarya</taxon>
        <taxon>Ascomycota</taxon>
        <taxon>Pezizomycotina</taxon>
        <taxon>Dothideomycetes</taxon>
        <taxon>Pleosporomycetidae</taxon>
        <taxon>Pleosporales</taxon>
        <taxon>Pleosporineae</taxon>
        <taxon>Cucurbitariaceae</taxon>
        <taxon>Neocucurbitaria</taxon>
    </lineage>
</organism>
<dbReference type="AlphaFoldDB" id="A0A9W8YC34"/>
<gene>
    <name evidence="3" type="ORF">N0V83_004747</name>
</gene>
<dbReference type="CDD" id="cd01846">
    <property type="entry name" value="fatty_acyltransferase_like"/>
    <property type="match status" value="1"/>
</dbReference>
<evidence type="ECO:0000313" key="4">
    <source>
        <dbReference type="Proteomes" id="UP001140560"/>
    </source>
</evidence>
<keyword evidence="1" id="KW-0378">Hydrolase</keyword>
<comment type="caution">
    <text evidence="3">The sequence shown here is derived from an EMBL/GenBank/DDBJ whole genome shotgun (WGS) entry which is preliminary data.</text>
</comment>
<keyword evidence="2" id="KW-0812">Transmembrane</keyword>
<keyword evidence="2" id="KW-0472">Membrane</keyword>
<evidence type="ECO:0000256" key="1">
    <source>
        <dbReference type="ARBA" id="ARBA00022801"/>
    </source>
</evidence>
<dbReference type="SUPFAM" id="SSF52266">
    <property type="entry name" value="SGNH hydrolase"/>
    <property type="match status" value="1"/>
</dbReference>
<proteinExistence type="predicted"/>
<dbReference type="OrthoDB" id="1600564at2759"/>
<dbReference type="GO" id="GO:0016788">
    <property type="term" value="F:hydrolase activity, acting on ester bonds"/>
    <property type="evidence" value="ECO:0007669"/>
    <property type="project" value="InterPro"/>
</dbReference>
<dbReference type="InterPro" id="IPR001087">
    <property type="entry name" value="GDSL"/>
</dbReference>
<keyword evidence="4" id="KW-1185">Reference proteome</keyword>
<dbReference type="InterPro" id="IPR051058">
    <property type="entry name" value="GDSL_Est/Lipase"/>
</dbReference>